<organism evidence="1 2">
    <name type="scientific">Zoarces viviparus</name>
    <name type="common">Viviparous eelpout</name>
    <name type="synonym">Blennius viviparus</name>
    <dbReference type="NCBI Taxonomy" id="48416"/>
    <lineage>
        <taxon>Eukaryota</taxon>
        <taxon>Metazoa</taxon>
        <taxon>Chordata</taxon>
        <taxon>Craniata</taxon>
        <taxon>Vertebrata</taxon>
        <taxon>Euteleostomi</taxon>
        <taxon>Actinopterygii</taxon>
        <taxon>Neopterygii</taxon>
        <taxon>Teleostei</taxon>
        <taxon>Neoteleostei</taxon>
        <taxon>Acanthomorphata</taxon>
        <taxon>Eupercaria</taxon>
        <taxon>Perciformes</taxon>
        <taxon>Cottioidei</taxon>
        <taxon>Zoarcales</taxon>
        <taxon>Zoarcidae</taxon>
        <taxon>Zoarcinae</taxon>
        <taxon>Zoarces</taxon>
    </lineage>
</organism>
<sequence>MEENAHCPFPEKLSSPRILPLNEFFVCAPRSGAVPLGFRGAEPSRAQRTGALGMDRGLVSVGTVRRSRGAATDKR</sequence>
<reference evidence="1 2" key="1">
    <citation type="journal article" date="2024" name="Genome Biol. Evol.">
        <title>Chromosome-level genome assembly of the viviparous eelpout Zoarces viviparus.</title>
        <authorList>
            <person name="Fuhrmann N."/>
            <person name="Brasseur M.V."/>
            <person name="Bakowski C.E."/>
            <person name="Podsiadlowski L."/>
            <person name="Prost S."/>
            <person name="Krehenwinkel H."/>
            <person name="Mayer C."/>
        </authorList>
    </citation>
    <scope>NUCLEOTIDE SEQUENCE [LARGE SCALE GENOMIC DNA]</scope>
    <source>
        <strain evidence="1">NO-MEL_2022_Ind0_liver</strain>
    </source>
</reference>
<dbReference type="AlphaFoldDB" id="A0AAW1F0Q1"/>
<evidence type="ECO:0000313" key="2">
    <source>
        <dbReference type="Proteomes" id="UP001488805"/>
    </source>
</evidence>
<gene>
    <name evidence="1" type="ORF">VZT92_014471</name>
</gene>
<accession>A0AAW1F0Q1</accession>
<dbReference type="Proteomes" id="UP001488805">
    <property type="component" value="Unassembled WGS sequence"/>
</dbReference>
<name>A0AAW1F0Q1_ZOAVI</name>
<evidence type="ECO:0000313" key="1">
    <source>
        <dbReference type="EMBL" id="KAK9527965.1"/>
    </source>
</evidence>
<protein>
    <submittedName>
        <fullName evidence="1">Uncharacterized protein</fullName>
    </submittedName>
</protein>
<comment type="caution">
    <text evidence="1">The sequence shown here is derived from an EMBL/GenBank/DDBJ whole genome shotgun (WGS) entry which is preliminary data.</text>
</comment>
<proteinExistence type="predicted"/>
<keyword evidence="2" id="KW-1185">Reference proteome</keyword>
<dbReference type="EMBL" id="JBCEZU010000112">
    <property type="protein sequence ID" value="KAK9527965.1"/>
    <property type="molecule type" value="Genomic_DNA"/>
</dbReference>